<comment type="subcellular location">
    <subcellularLocation>
        <location evidence="2">Nucleus</location>
    </subcellularLocation>
</comment>
<dbReference type="Proteomes" id="UP000694565">
    <property type="component" value="Unplaced"/>
</dbReference>
<evidence type="ECO:0000256" key="3">
    <source>
        <dbReference type="ARBA" id="ARBA00008494"/>
    </source>
</evidence>
<dbReference type="Gene3D" id="3.70.10.10">
    <property type="match status" value="1"/>
</dbReference>
<sequence>ALSRIGDELWLDPTVRGLALRSVNSAHSAYACFLFSPLFFQHYTQSDITSVLPLFRCLTSIERNVERCQISITPPNDQVMIQFFCRHGITKTHNLCFQESEALQAVFASHLSPNVLKAPARLLSDMVMHFPVSQEEITLSMTPLRVSLRNYYEGGDGELMLHCDLAQAHN</sequence>
<evidence type="ECO:0000256" key="4">
    <source>
        <dbReference type="ARBA" id="ARBA00012115"/>
    </source>
</evidence>
<dbReference type="SUPFAM" id="SSF55979">
    <property type="entry name" value="DNA clamp"/>
    <property type="match status" value="1"/>
</dbReference>
<dbReference type="Ensembl" id="ENSCLMT00005019291.1">
    <property type="protein sequence ID" value="ENSCLMP00005018280.1"/>
    <property type="gene ID" value="ENSCLMG00005009284.1"/>
</dbReference>
<dbReference type="GO" id="GO:0030896">
    <property type="term" value="C:checkpoint clamp complex"/>
    <property type="evidence" value="ECO:0007669"/>
    <property type="project" value="InterPro"/>
</dbReference>
<dbReference type="GO" id="GO:0008311">
    <property type="term" value="F:double-stranded DNA 3'-5' DNA exonuclease activity"/>
    <property type="evidence" value="ECO:0007669"/>
    <property type="project" value="UniProtKB-EC"/>
</dbReference>
<comment type="function">
    <text evidence="11">Component of the 9-1-1 cell-cycle checkpoint response complex that plays a major role in DNA repair. The 9-1-1 complex is recruited to DNA lesion upon damage by the RAD17-replication factor C (RFC) clamp loader complex. Acts then as a sliding clamp platform on DNA for several proteins involved in long-patch base excision repair (LP-BER). The 9-1-1 complex stimulates DNA polymerase beta (POLB) activity by increasing its affinity for the 3'-OH end of the primer-template and stabilizes POLB to those sites where LP-BER proceeds; endonuclease FEN1 cleavage activity on substrates with double, nick, or gap flaps of distinct sequences and lengths; and DNA ligase I (LIG1) on long-patch base excision repair substrates. The 9-1-1 complex is necessary for the recruitment of RHNO1 to sites of double-stranded breaks (DSB) occurring during the S phase. RAD9A possesses 3'-&gt;5' double stranded DNA exonuclease activity.</text>
</comment>
<evidence type="ECO:0000256" key="7">
    <source>
        <dbReference type="ARBA" id="ARBA00022763"/>
    </source>
</evidence>
<dbReference type="Pfam" id="PF04139">
    <property type="entry name" value="Rad9"/>
    <property type="match status" value="1"/>
</dbReference>
<evidence type="ECO:0000256" key="9">
    <source>
        <dbReference type="ARBA" id="ARBA00022839"/>
    </source>
</evidence>
<keyword evidence="9" id="KW-0269">Exonuclease</keyword>
<organism evidence="14 15">
    <name type="scientific">Cyclopterus lumpus</name>
    <name type="common">Lumpsucker</name>
    <dbReference type="NCBI Taxonomy" id="8103"/>
    <lineage>
        <taxon>Eukaryota</taxon>
        <taxon>Metazoa</taxon>
        <taxon>Chordata</taxon>
        <taxon>Craniata</taxon>
        <taxon>Vertebrata</taxon>
        <taxon>Euteleostomi</taxon>
        <taxon>Actinopterygii</taxon>
        <taxon>Neopterygii</taxon>
        <taxon>Teleostei</taxon>
        <taxon>Neoteleostei</taxon>
        <taxon>Acanthomorphata</taxon>
        <taxon>Eupercaria</taxon>
        <taxon>Perciformes</taxon>
        <taxon>Cottioidei</taxon>
        <taxon>Cottales</taxon>
        <taxon>Cyclopteridae</taxon>
        <taxon>Cyclopterus</taxon>
    </lineage>
</organism>
<comment type="catalytic activity">
    <reaction evidence="1">
        <text>Exonucleolytic cleavage in the 3'- to 5'-direction to yield nucleoside 5'-phosphates.</text>
        <dbReference type="EC" id="3.1.11.2"/>
    </reaction>
</comment>
<accession>A0A8C2XG37</accession>
<reference evidence="14" key="1">
    <citation type="submission" date="2025-08" db="UniProtKB">
        <authorList>
            <consortium name="Ensembl"/>
        </authorList>
    </citation>
    <scope>IDENTIFICATION</scope>
</reference>
<dbReference type="InterPro" id="IPR046938">
    <property type="entry name" value="DNA_clamp_sf"/>
</dbReference>
<evidence type="ECO:0000313" key="15">
    <source>
        <dbReference type="Proteomes" id="UP000694565"/>
    </source>
</evidence>
<dbReference type="EC" id="3.1.11.2" evidence="4"/>
<proteinExistence type="inferred from homology"/>
<dbReference type="GeneTree" id="ENSGT00390000005767"/>
<dbReference type="PANTHER" id="PTHR15237">
    <property type="entry name" value="DNA REPAIR PROTEIN RAD9"/>
    <property type="match status" value="1"/>
</dbReference>
<evidence type="ECO:0000256" key="6">
    <source>
        <dbReference type="ARBA" id="ARBA00022722"/>
    </source>
</evidence>
<comment type="similarity">
    <text evidence="3">Belongs to the rad9 family.</text>
</comment>
<dbReference type="GO" id="GO:0071479">
    <property type="term" value="P:cellular response to ionizing radiation"/>
    <property type="evidence" value="ECO:0007669"/>
    <property type="project" value="TreeGrafter"/>
</dbReference>
<evidence type="ECO:0000256" key="13">
    <source>
        <dbReference type="ARBA" id="ARBA00079896"/>
    </source>
</evidence>
<evidence type="ECO:0000256" key="11">
    <source>
        <dbReference type="ARBA" id="ARBA00059283"/>
    </source>
</evidence>
<dbReference type="InterPro" id="IPR007268">
    <property type="entry name" value="Rad9/Ddc1"/>
</dbReference>
<dbReference type="GO" id="GO:0006281">
    <property type="term" value="P:DNA repair"/>
    <property type="evidence" value="ECO:0007669"/>
    <property type="project" value="TreeGrafter"/>
</dbReference>
<keyword evidence="6" id="KW-0540">Nuclease</keyword>
<evidence type="ECO:0000256" key="8">
    <source>
        <dbReference type="ARBA" id="ARBA00022801"/>
    </source>
</evidence>
<evidence type="ECO:0000256" key="5">
    <source>
        <dbReference type="ARBA" id="ARBA00022553"/>
    </source>
</evidence>
<evidence type="ECO:0000256" key="12">
    <source>
        <dbReference type="ARBA" id="ARBA00069752"/>
    </source>
</evidence>
<dbReference type="GO" id="GO:0031573">
    <property type="term" value="P:mitotic intra-S DNA damage checkpoint signaling"/>
    <property type="evidence" value="ECO:0007669"/>
    <property type="project" value="TreeGrafter"/>
</dbReference>
<reference evidence="14" key="2">
    <citation type="submission" date="2025-09" db="UniProtKB">
        <authorList>
            <consortium name="Ensembl"/>
        </authorList>
    </citation>
    <scope>IDENTIFICATION</scope>
</reference>
<dbReference type="PANTHER" id="PTHR15237:SF2">
    <property type="entry name" value="CELL CYCLE CHECKPOINT CONTROL PROTEIN RAD9B"/>
    <property type="match status" value="1"/>
</dbReference>
<dbReference type="FunFam" id="3.70.10.10:FF:000005">
    <property type="entry name" value="Cell cycle checkpoint control protein"/>
    <property type="match status" value="1"/>
</dbReference>
<keyword evidence="7" id="KW-0227">DNA damage</keyword>
<evidence type="ECO:0000256" key="2">
    <source>
        <dbReference type="ARBA" id="ARBA00004123"/>
    </source>
</evidence>
<keyword evidence="5" id="KW-0597">Phosphoprotein</keyword>
<evidence type="ECO:0000313" key="14">
    <source>
        <dbReference type="Ensembl" id="ENSCLMP00005018280.1"/>
    </source>
</evidence>
<evidence type="ECO:0000256" key="1">
    <source>
        <dbReference type="ARBA" id="ARBA00000493"/>
    </source>
</evidence>
<protein>
    <recommendedName>
        <fullName evidence="12">Cell cycle checkpoint control protein RAD9A</fullName>
        <ecNumber evidence="4">3.1.11.2</ecNumber>
    </recommendedName>
    <alternativeName>
        <fullName evidence="13">DNA repair exonuclease rad9 homolog A</fullName>
    </alternativeName>
</protein>
<keyword evidence="8" id="KW-0378">Hydrolase</keyword>
<evidence type="ECO:0000256" key="10">
    <source>
        <dbReference type="ARBA" id="ARBA00023242"/>
    </source>
</evidence>
<name>A0A8C2XG37_CYCLU</name>
<keyword evidence="10" id="KW-0539">Nucleus</keyword>
<dbReference type="GO" id="GO:0000076">
    <property type="term" value="P:DNA replication checkpoint signaling"/>
    <property type="evidence" value="ECO:0007669"/>
    <property type="project" value="TreeGrafter"/>
</dbReference>
<dbReference type="AlphaFoldDB" id="A0A8C2XG37"/>
<dbReference type="CDD" id="cd00577">
    <property type="entry name" value="PCNA"/>
    <property type="match status" value="1"/>
</dbReference>
<keyword evidence="15" id="KW-1185">Reference proteome</keyword>